<evidence type="ECO:0000313" key="7">
    <source>
        <dbReference type="Proteomes" id="UP000544110"/>
    </source>
</evidence>
<evidence type="ECO:0000256" key="2">
    <source>
        <dbReference type="ARBA" id="ARBA00023125"/>
    </source>
</evidence>
<sequence length="198" mass="20578">MRQPLQHRSSASAEAMLGATLALLQDGGLGAVTVAAVAQRAGTSNGALYHRFGDRQGLLRAAQERALDAIEAETAAAFVAADAEPDDAVALRLLAGAALRIFTDHRPALRAFLVEAQGDTVLEQRSQVSVHRLATTVTGWLRSRAGASQEQAEASWRIIYAIAVSQSLFDDAQVSPAPLGTEALGDALAAAVGAIVRG</sequence>
<gene>
    <name evidence="6" type="ORF">BJ989_002939</name>
</gene>
<name>A0A7Y9RUM7_9ACTN</name>
<dbReference type="GO" id="GO:0003700">
    <property type="term" value="F:DNA-binding transcription factor activity"/>
    <property type="evidence" value="ECO:0007669"/>
    <property type="project" value="TreeGrafter"/>
</dbReference>
<organism evidence="6 7">
    <name type="scientific">Nocardioides perillae</name>
    <dbReference type="NCBI Taxonomy" id="1119534"/>
    <lineage>
        <taxon>Bacteria</taxon>
        <taxon>Bacillati</taxon>
        <taxon>Actinomycetota</taxon>
        <taxon>Actinomycetes</taxon>
        <taxon>Propionibacteriales</taxon>
        <taxon>Nocardioidaceae</taxon>
        <taxon>Nocardioides</taxon>
    </lineage>
</organism>
<feature type="domain" description="HTH tetR-type" evidence="5">
    <location>
        <begin position="10"/>
        <end position="70"/>
    </location>
</feature>
<dbReference type="Proteomes" id="UP000544110">
    <property type="component" value="Unassembled WGS sequence"/>
</dbReference>
<dbReference type="PRINTS" id="PR00455">
    <property type="entry name" value="HTHTETR"/>
</dbReference>
<dbReference type="RefSeq" id="WP_179518857.1">
    <property type="nucleotide sequence ID" value="NZ_JACCAC010000001.1"/>
</dbReference>
<dbReference type="InterPro" id="IPR050109">
    <property type="entry name" value="HTH-type_TetR-like_transc_reg"/>
</dbReference>
<accession>A0A7Y9RUM7</accession>
<dbReference type="SUPFAM" id="SSF46689">
    <property type="entry name" value="Homeodomain-like"/>
    <property type="match status" value="1"/>
</dbReference>
<dbReference type="PROSITE" id="PS50977">
    <property type="entry name" value="HTH_TETR_2"/>
    <property type="match status" value="1"/>
</dbReference>
<proteinExistence type="predicted"/>
<evidence type="ECO:0000259" key="5">
    <source>
        <dbReference type="PROSITE" id="PS50977"/>
    </source>
</evidence>
<dbReference type="InterPro" id="IPR009057">
    <property type="entry name" value="Homeodomain-like_sf"/>
</dbReference>
<feature type="DNA-binding region" description="H-T-H motif" evidence="4">
    <location>
        <begin position="33"/>
        <end position="52"/>
    </location>
</feature>
<keyword evidence="7" id="KW-1185">Reference proteome</keyword>
<keyword evidence="2 4" id="KW-0238">DNA-binding</keyword>
<dbReference type="Gene3D" id="1.10.357.10">
    <property type="entry name" value="Tetracycline Repressor, domain 2"/>
    <property type="match status" value="1"/>
</dbReference>
<dbReference type="GO" id="GO:0000976">
    <property type="term" value="F:transcription cis-regulatory region binding"/>
    <property type="evidence" value="ECO:0007669"/>
    <property type="project" value="TreeGrafter"/>
</dbReference>
<comment type="caution">
    <text evidence="6">The sequence shown here is derived from an EMBL/GenBank/DDBJ whole genome shotgun (WGS) entry which is preliminary data.</text>
</comment>
<reference evidence="6 7" key="1">
    <citation type="submission" date="2020-07" db="EMBL/GenBank/DDBJ databases">
        <title>Sequencing the genomes of 1000 actinobacteria strains.</title>
        <authorList>
            <person name="Klenk H.-P."/>
        </authorList>
    </citation>
    <scope>NUCLEOTIDE SEQUENCE [LARGE SCALE GENOMIC DNA]</scope>
    <source>
        <strain evidence="6 7">DSM 24552</strain>
    </source>
</reference>
<dbReference type="PANTHER" id="PTHR30055:SF234">
    <property type="entry name" value="HTH-TYPE TRANSCRIPTIONAL REGULATOR BETI"/>
    <property type="match status" value="1"/>
</dbReference>
<dbReference type="Pfam" id="PF00440">
    <property type="entry name" value="TetR_N"/>
    <property type="match status" value="1"/>
</dbReference>
<evidence type="ECO:0000313" key="6">
    <source>
        <dbReference type="EMBL" id="NYG56635.1"/>
    </source>
</evidence>
<dbReference type="AlphaFoldDB" id="A0A7Y9RUM7"/>
<keyword evidence="3" id="KW-0804">Transcription</keyword>
<dbReference type="InterPro" id="IPR001647">
    <property type="entry name" value="HTH_TetR"/>
</dbReference>
<evidence type="ECO:0000256" key="4">
    <source>
        <dbReference type="PROSITE-ProRule" id="PRU00335"/>
    </source>
</evidence>
<keyword evidence="1" id="KW-0805">Transcription regulation</keyword>
<dbReference type="PANTHER" id="PTHR30055">
    <property type="entry name" value="HTH-TYPE TRANSCRIPTIONAL REGULATOR RUTR"/>
    <property type="match status" value="1"/>
</dbReference>
<protein>
    <submittedName>
        <fullName evidence="6">AcrR family transcriptional regulator</fullName>
    </submittedName>
</protein>
<dbReference type="EMBL" id="JACCAC010000001">
    <property type="protein sequence ID" value="NYG56635.1"/>
    <property type="molecule type" value="Genomic_DNA"/>
</dbReference>
<evidence type="ECO:0000256" key="1">
    <source>
        <dbReference type="ARBA" id="ARBA00023015"/>
    </source>
</evidence>
<evidence type="ECO:0000256" key="3">
    <source>
        <dbReference type="ARBA" id="ARBA00023163"/>
    </source>
</evidence>